<protein>
    <submittedName>
        <fullName evidence="1">Uncharacterized protein</fullName>
    </submittedName>
</protein>
<dbReference type="Pfam" id="PF19649">
    <property type="entry name" value="DUF6152"/>
    <property type="match status" value="1"/>
</dbReference>
<gene>
    <name evidence="1" type="ORF">METZ01_LOCUS46003</name>
</gene>
<accession>A0A381RQ07</accession>
<reference evidence="1" key="1">
    <citation type="submission" date="2018-05" db="EMBL/GenBank/DDBJ databases">
        <authorList>
            <person name="Lanie J.A."/>
            <person name="Ng W.-L."/>
            <person name="Kazmierczak K.M."/>
            <person name="Andrzejewski T.M."/>
            <person name="Davidsen T.M."/>
            <person name="Wayne K.J."/>
            <person name="Tettelin H."/>
            <person name="Glass J.I."/>
            <person name="Rusch D."/>
            <person name="Podicherti R."/>
            <person name="Tsui H.-C.T."/>
            <person name="Winkler M.E."/>
        </authorList>
    </citation>
    <scope>NUCLEOTIDE SEQUENCE</scope>
</reference>
<proteinExistence type="predicted"/>
<evidence type="ECO:0000313" key="1">
    <source>
        <dbReference type="EMBL" id="SUZ93149.1"/>
    </source>
</evidence>
<organism evidence="1">
    <name type="scientific">marine metagenome</name>
    <dbReference type="NCBI Taxonomy" id="408172"/>
    <lineage>
        <taxon>unclassified sequences</taxon>
        <taxon>metagenomes</taxon>
        <taxon>ecological metagenomes</taxon>
    </lineage>
</organism>
<dbReference type="InterPro" id="IPR046150">
    <property type="entry name" value="DUF6152"/>
</dbReference>
<dbReference type="EMBL" id="UINC01002122">
    <property type="protein sequence ID" value="SUZ93149.1"/>
    <property type="molecule type" value="Genomic_DNA"/>
</dbReference>
<dbReference type="AlphaFoldDB" id="A0A381RQ07"/>
<sequence length="153" mass="16471">MSVRQVVGSVGAVAGIGVWLAVTSVQVTAHHAFAAEFDAERPVEFNGTVTKVEWINPHVWIHLDVEKDDGTTENWAFEAGTPNVLFRRGFTRRSLLPGTDVLVDGYQAKDGTNRANGRDITLADGTKLFLGSSGTGAPWELARPGVDTVAEPR</sequence>
<name>A0A381RQ07_9ZZZZ</name>